<evidence type="ECO:0000256" key="3">
    <source>
        <dbReference type="ARBA" id="ARBA00008191"/>
    </source>
</evidence>
<comment type="subcellular location">
    <subcellularLocation>
        <location evidence="2">Chromosome</location>
        <location evidence="2">Centromere</location>
    </subcellularLocation>
    <subcellularLocation>
        <location evidence="1">Nucleus</location>
    </subcellularLocation>
</comment>
<dbReference type="GO" id="GO:0000775">
    <property type="term" value="C:chromosome, centromeric region"/>
    <property type="evidence" value="ECO:0007669"/>
    <property type="project" value="UniProtKB-SubCell"/>
</dbReference>
<gene>
    <name evidence="10" type="ORF">GDO78_018822</name>
</gene>
<evidence type="ECO:0000313" key="11">
    <source>
        <dbReference type="Proteomes" id="UP000770717"/>
    </source>
</evidence>
<sequence>MSFVHVLISTLSGINSSVIIGWFRLLQLCKNMKLPATKLGNLRNLAKDLQEEQHRMEKYEDTLESLNHEIEEVVRTTEKIEESTVSLKSKIETLKQQAQETSSSL</sequence>
<reference evidence="10" key="1">
    <citation type="thesis" date="2020" institute="ProQuest LLC" country="789 East Eisenhower Parkway, Ann Arbor, MI, USA">
        <title>Comparative Genomics and Chromosome Evolution.</title>
        <authorList>
            <person name="Mudd A.B."/>
        </authorList>
    </citation>
    <scope>NUCLEOTIDE SEQUENCE</scope>
    <source>
        <strain evidence="10">HN-11 Male</strain>
        <tissue evidence="10">Kidney and liver</tissue>
    </source>
</reference>
<comment type="similarity">
    <text evidence="3">Belongs to the CENP-Q/OKP1 family.</text>
</comment>
<dbReference type="GO" id="GO:0005634">
    <property type="term" value="C:nucleus"/>
    <property type="evidence" value="ECO:0007669"/>
    <property type="project" value="UniProtKB-SubCell"/>
</dbReference>
<dbReference type="InterPro" id="IPR025212">
    <property type="entry name" value="CAD_CENP-Q"/>
</dbReference>
<evidence type="ECO:0000256" key="8">
    <source>
        <dbReference type="SAM" id="Coils"/>
    </source>
</evidence>
<keyword evidence="8" id="KW-0175">Coiled coil</keyword>
<proteinExistence type="inferred from homology"/>
<keyword evidence="9" id="KW-0812">Transmembrane</keyword>
<evidence type="ECO:0000256" key="9">
    <source>
        <dbReference type="SAM" id="Phobius"/>
    </source>
</evidence>
<evidence type="ECO:0000256" key="7">
    <source>
        <dbReference type="ARBA" id="ARBA00023328"/>
    </source>
</evidence>
<protein>
    <recommendedName>
        <fullName evidence="4">Centromere protein Q</fullName>
    </recommendedName>
</protein>
<feature type="transmembrane region" description="Helical" evidence="9">
    <location>
        <begin position="6"/>
        <end position="26"/>
    </location>
</feature>
<evidence type="ECO:0000256" key="5">
    <source>
        <dbReference type="ARBA" id="ARBA00022454"/>
    </source>
</evidence>
<keyword evidence="5" id="KW-0158">Chromosome</keyword>
<evidence type="ECO:0000256" key="4">
    <source>
        <dbReference type="ARBA" id="ARBA00016397"/>
    </source>
</evidence>
<evidence type="ECO:0000313" key="10">
    <source>
        <dbReference type="EMBL" id="KAG9460903.1"/>
    </source>
</evidence>
<evidence type="ECO:0000256" key="6">
    <source>
        <dbReference type="ARBA" id="ARBA00023242"/>
    </source>
</evidence>
<keyword evidence="7" id="KW-0137">Centromere</keyword>
<evidence type="ECO:0000256" key="1">
    <source>
        <dbReference type="ARBA" id="ARBA00004123"/>
    </source>
</evidence>
<dbReference type="EMBL" id="WNTK01033914">
    <property type="protein sequence ID" value="KAG9460903.1"/>
    <property type="molecule type" value="Genomic_DNA"/>
</dbReference>
<keyword evidence="6" id="KW-0539">Nucleus</keyword>
<dbReference type="PANTHER" id="PTHR31345">
    <property type="entry name" value="CENTROMERE PROTEIN Q"/>
    <property type="match status" value="1"/>
</dbReference>
<feature type="coiled-coil region" evidence="8">
    <location>
        <begin position="42"/>
        <end position="83"/>
    </location>
</feature>
<comment type="caution">
    <text evidence="10">The sequence shown here is derived from an EMBL/GenBank/DDBJ whole genome shotgun (WGS) entry which is preliminary data.</text>
</comment>
<keyword evidence="11" id="KW-1185">Reference proteome</keyword>
<organism evidence="10 11">
    <name type="scientific">Eleutherodactylus coqui</name>
    <name type="common">Puerto Rican coqui</name>
    <dbReference type="NCBI Taxonomy" id="57060"/>
    <lineage>
        <taxon>Eukaryota</taxon>
        <taxon>Metazoa</taxon>
        <taxon>Chordata</taxon>
        <taxon>Craniata</taxon>
        <taxon>Vertebrata</taxon>
        <taxon>Euteleostomi</taxon>
        <taxon>Amphibia</taxon>
        <taxon>Batrachia</taxon>
        <taxon>Anura</taxon>
        <taxon>Neobatrachia</taxon>
        <taxon>Hyloidea</taxon>
        <taxon>Eleutherodactylidae</taxon>
        <taxon>Eleutherodactylinae</taxon>
        <taxon>Eleutherodactylus</taxon>
        <taxon>Eleutherodactylus</taxon>
    </lineage>
</organism>
<keyword evidence="9" id="KW-1133">Transmembrane helix</keyword>
<name>A0A8J6BIZ7_ELECQ</name>
<keyword evidence="9" id="KW-0472">Membrane</keyword>
<dbReference type="AlphaFoldDB" id="A0A8J6BIZ7"/>
<feature type="non-terminal residue" evidence="10">
    <location>
        <position position="105"/>
    </location>
</feature>
<dbReference type="OrthoDB" id="8927710at2759"/>
<evidence type="ECO:0000256" key="2">
    <source>
        <dbReference type="ARBA" id="ARBA00004584"/>
    </source>
</evidence>
<dbReference type="Proteomes" id="UP000770717">
    <property type="component" value="Unassembled WGS sequence"/>
</dbReference>
<accession>A0A8J6BIZ7</accession>
<dbReference type="PANTHER" id="PTHR31345:SF3">
    <property type="entry name" value="CENTROMERE PROTEIN Q"/>
    <property type="match status" value="1"/>
</dbReference>